<dbReference type="PANTHER" id="PTHR12305">
    <property type="entry name" value="PHOSPHATASE WITH HOMOLOGY TO TENSIN"/>
    <property type="match status" value="1"/>
</dbReference>
<comment type="caution">
    <text evidence="2">The sequence shown here is derived from an EMBL/GenBank/DDBJ whole genome shotgun (WGS) entry which is preliminary data.</text>
</comment>
<gene>
    <name evidence="2" type="ORF">LIER_32307</name>
</gene>
<feature type="compositionally biased region" description="Basic and acidic residues" evidence="1">
    <location>
        <begin position="86"/>
        <end position="99"/>
    </location>
</feature>
<sequence>MEGVIKSLETRHKDKYKVYNLCSERLYDASLFEGRFMKSYIGNICARFSASLLFILQFPNMLEEIKIIDVEIYVNPYSELDEEEEEKAKAVEKEDEQKDQVGSWYSNPGIGATEGQTSGGGVGKYLKARNVKAQSATVVYDELPSVPATKKRKAGVSTQELKDFSGW</sequence>
<evidence type="ECO:0000313" key="3">
    <source>
        <dbReference type="Proteomes" id="UP001454036"/>
    </source>
</evidence>
<organism evidence="2 3">
    <name type="scientific">Lithospermum erythrorhizon</name>
    <name type="common">Purple gromwell</name>
    <name type="synonym">Lithospermum officinale var. erythrorhizon</name>
    <dbReference type="NCBI Taxonomy" id="34254"/>
    <lineage>
        <taxon>Eukaryota</taxon>
        <taxon>Viridiplantae</taxon>
        <taxon>Streptophyta</taxon>
        <taxon>Embryophyta</taxon>
        <taxon>Tracheophyta</taxon>
        <taxon>Spermatophyta</taxon>
        <taxon>Magnoliopsida</taxon>
        <taxon>eudicotyledons</taxon>
        <taxon>Gunneridae</taxon>
        <taxon>Pentapetalae</taxon>
        <taxon>asterids</taxon>
        <taxon>lamiids</taxon>
        <taxon>Boraginales</taxon>
        <taxon>Boraginaceae</taxon>
        <taxon>Boraginoideae</taxon>
        <taxon>Lithospermeae</taxon>
        <taxon>Lithospermum</taxon>
    </lineage>
</organism>
<dbReference type="EMBL" id="BAABME010012356">
    <property type="protein sequence ID" value="GAA0185019.1"/>
    <property type="molecule type" value="Genomic_DNA"/>
</dbReference>
<dbReference type="AlphaFoldDB" id="A0AAV3RUF6"/>
<dbReference type="GO" id="GO:0016314">
    <property type="term" value="F:phosphatidylinositol-3,4,5-trisphosphate 3-phosphatase activity"/>
    <property type="evidence" value="ECO:0007669"/>
    <property type="project" value="TreeGrafter"/>
</dbReference>
<dbReference type="GO" id="GO:0005829">
    <property type="term" value="C:cytosol"/>
    <property type="evidence" value="ECO:0007669"/>
    <property type="project" value="TreeGrafter"/>
</dbReference>
<dbReference type="Gene3D" id="3.90.190.10">
    <property type="entry name" value="Protein tyrosine phosphatase superfamily"/>
    <property type="match status" value="1"/>
</dbReference>
<dbReference type="InterPro" id="IPR051281">
    <property type="entry name" value="Dual-spec_lipid-protein_phosph"/>
</dbReference>
<evidence type="ECO:0000256" key="1">
    <source>
        <dbReference type="SAM" id="MobiDB-lite"/>
    </source>
</evidence>
<name>A0AAV3RUF6_LITER</name>
<reference evidence="2 3" key="1">
    <citation type="submission" date="2024-01" db="EMBL/GenBank/DDBJ databases">
        <title>The complete chloroplast genome sequence of Lithospermum erythrorhizon: insights into the phylogenetic relationship among Boraginaceae species and the maternal lineages of purple gromwells.</title>
        <authorList>
            <person name="Okada T."/>
            <person name="Watanabe K."/>
        </authorList>
    </citation>
    <scope>NUCLEOTIDE SEQUENCE [LARGE SCALE GENOMIC DNA]</scope>
</reference>
<dbReference type="InterPro" id="IPR029021">
    <property type="entry name" value="Prot-tyrosine_phosphatase-like"/>
</dbReference>
<evidence type="ECO:0000313" key="2">
    <source>
        <dbReference type="EMBL" id="GAA0185019.1"/>
    </source>
</evidence>
<dbReference type="PANTHER" id="PTHR12305:SF96">
    <property type="entry name" value="PHOSPHATIDYLINOSITOL 3,4,5-TRISPHOSPHATE 3-PHOSPHATASE AND PROTEIN-TYROSINE-PHOSPHATASE PTEN2A"/>
    <property type="match status" value="1"/>
</dbReference>
<feature type="region of interest" description="Disordered" evidence="1">
    <location>
        <begin position="147"/>
        <end position="167"/>
    </location>
</feature>
<proteinExistence type="predicted"/>
<feature type="region of interest" description="Disordered" evidence="1">
    <location>
        <begin position="84"/>
        <end position="120"/>
    </location>
</feature>
<keyword evidence="3" id="KW-1185">Reference proteome</keyword>
<protein>
    <submittedName>
        <fullName evidence="2">Uncharacterized protein</fullName>
    </submittedName>
</protein>
<accession>A0AAV3RUF6</accession>
<dbReference type="Proteomes" id="UP001454036">
    <property type="component" value="Unassembled WGS sequence"/>
</dbReference>